<protein>
    <recommendedName>
        <fullName evidence="1">GEVED domain-containing protein</fullName>
    </recommendedName>
</protein>
<dbReference type="Pfam" id="PF20009">
    <property type="entry name" value="GEVED"/>
    <property type="match status" value="2"/>
</dbReference>
<dbReference type="AlphaFoldDB" id="A0A644XV03"/>
<dbReference type="InterPro" id="IPR045474">
    <property type="entry name" value="GEVED"/>
</dbReference>
<name>A0A644XV03_9ZZZZ</name>
<feature type="domain" description="GEVED" evidence="1">
    <location>
        <begin position="199"/>
        <end position="271"/>
    </location>
</feature>
<sequence length="636" mass="66495">MRIHAHYTNTAPSNPCATSISGEFEDYTFSVTGLTPCSGTPAPGNTLSSSNPVCSGVAFTLSLSNSLPYSGITYQWQSSPDNVTWTNIAGATSSTYSATQSAATYYRCLVTCTNSSLSAYSTVVNVTMNPVTSCYCVNTNTTNTSYYISNFTATGTTTINNTTGFSASGYGNFTAMTVTQMQTQTVTFSITETGGTMHFGIWVDWNDDGDFSDAGEEVYYNSTYNTTVSGSFTVPLTAAAGSHRMRVVGNESGTVAACTGSAYTECEDYTIIVTALPNCSGTPNAGTATISSASGCASTNFTLTATGLSIANGITYQWQSGTTATGPWTNITGANSATLTTSATANTWYQLVTTCANSGLSNNTNVVSYTVVGDVCTCGAYPSNYASNTADEDVGNVTVGTLNNSSALGAVAGGAGSIAFRYSNYAGIVGAPNLQQLATTNFSLSSLTTGTSYNNGFQIYIDYNQDGDFGDAGEQVYSSAASTSGPHTETGSFVVPLSATVGITRMRVICVETTFPSTSNYSSTAYSYGETEDYCVNITAAPPCSGTPTGGTTTASSTACGHTGAISVTGSTGARINISMVFFSNWGRTLDFNCRCNRSHLYTCCFRPLLPEGNYLHSKWWQCIFIIIAVHHFCSV</sequence>
<reference evidence="2" key="1">
    <citation type="submission" date="2019-08" db="EMBL/GenBank/DDBJ databases">
        <authorList>
            <person name="Kucharzyk K."/>
            <person name="Murdoch R.W."/>
            <person name="Higgins S."/>
            <person name="Loffler F."/>
        </authorList>
    </citation>
    <scope>NUCLEOTIDE SEQUENCE</scope>
</reference>
<proteinExistence type="predicted"/>
<accession>A0A644XV03</accession>
<evidence type="ECO:0000313" key="2">
    <source>
        <dbReference type="EMBL" id="MPM20052.1"/>
    </source>
</evidence>
<evidence type="ECO:0000259" key="1">
    <source>
        <dbReference type="Pfam" id="PF20009"/>
    </source>
</evidence>
<gene>
    <name evidence="2" type="ORF">SDC9_66479</name>
</gene>
<dbReference type="EMBL" id="VSSQ01003300">
    <property type="protein sequence ID" value="MPM20052.1"/>
    <property type="molecule type" value="Genomic_DNA"/>
</dbReference>
<organism evidence="2">
    <name type="scientific">bioreactor metagenome</name>
    <dbReference type="NCBI Taxonomy" id="1076179"/>
    <lineage>
        <taxon>unclassified sequences</taxon>
        <taxon>metagenomes</taxon>
        <taxon>ecological metagenomes</taxon>
    </lineage>
</organism>
<feature type="domain" description="GEVED" evidence="1">
    <location>
        <begin position="457"/>
        <end position="537"/>
    </location>
</feature>
<dbReference type="Gene3D" id="2.60.40.2700">
    <property type="match status" value="1"/>
</dbReference>
<comment type="caution">
    <text evidence="2">The sequence shown here is derived from an EMBL/GenBank/DDBJ whole genome shotgun (WGS) entry which is preliminary data.</text>
</comment>